<evidence type="ECO:0000256" key="1">
    <source>
        <dbReference type="ARBA" id="ARBA00010688"/>
    </source>
</evidence>
<sequence>MASLNIAVLGECMVELQQQPENMLKRAFGGDTLNTAVYLSRLTKNHAINVSYVTALGNDPFSQDMVDQWSSEGIDTSLILRLEDKQPGLYYIETDDTGERYFHYWRNDAAAKYLFDQDESKALLDKLHNYNAIYLSGITLAILTDNGREVMFQFLDSFRESGGKVIFDNNYRPKLWKDKATAVENYMAMLHKTDIALLTFDDDQDLYGDTDLDECIFRTTNAGVKEIVIKRGSKECLVITDDIAEYVSATKVSNVVDTTAAGDSFSGGYLAQRFTGGTAIKSAEVAHKMAGTVIQYPGAIIPAEAMPSIELD</sequence>
<dbReference type="RefSeq" id="WP_272140291.1">
    <property type="nucleotide sequence ID" value="NZ_JAQLOI010000003.1"/>
</dbReference>
<dbReference type="CDD" id="cd01166">
    <property type="entry name" value="KdgK"/>
    <property type="match status" value="1"/>
</dbReference>
<dbReference type="PANTHER" id="PTHR43085">
    <property type="entry name" value="HEXOKINASE FAMILY MEMBER"/>
    <property type="match status" value="1"/>
</dbReference>
<reference evidence="5 6" key="1">
    <citation type="submission" date="2023-01" db="EMBL/GenBank/DDBJ databases">
        <title>Vibrio sp. KJ40-1 sp.nov, isolated from marine algae.</title>
        <authorList>
            <person name="Butt M."/>
            <person name="Kim J.M.J."/>
            <person name="Jeon C.O.C."/>
        </authorList>
    </citation>
    <scope>NUCLEOTIDE SEQUENCE [LARGE SCALE GENOMIC DNA]</scope>
    <source>
        <strain evidence="5 6">KJ40-1</strain>
    </source>
</reference>
<dbReference type="PROSITE" id="PS00584">
    <property type="entry name" value="PFKB_KINASES_2"/>
    <property type="match status" value="1"/>
</dbReference>
<proteinExistence type="inferred from homology"/>
<keyword evidence="3 5" id="KW-0418">Kinase</keyword>
<dbReference type="EMBL" id="JAQLOI010000003">
    <property type="protein sequence ID" value="MDB1126035.1"/>
    <property type="molecule type" value="Genomic_DNA"/>
</dbReference>
<keyword evidence="6" id="KW-1185">Reference proteome</keyword>
<protein>
    <submittedName>
        <fullName evidence="5">Sugar kinase</fullName>
    </submittedName>
</protein>
<dbReference type="Gene3D" id="3.40.1190.20">
    <property type="match status" value="1"/>
</dbReference>
<gene>
    <name evidence="5" type="ORF">PGX00_21160</name>
</gene>
<dbReference type="InterPro" id="IPR050306">
    <property type="entry name" value="PfkB_Carbo_kinase"/>
</dbReference>
<evidence type="ECO:0000313" key="6">
    <source>
        <dbReference type="Proteomes" id="UP001210678"/>
    </source>
</evidence>
<comment type="similarity">
    <text evidence="1">Belongs to the carbohydrate kinase PfkB family.</text>
</comment>
<dbReference type="Proteomes" id="UP001210678">
    <property type="component" value="Unassembled WGS sequence"/>
</dbReference>
<dbReference type="GO" id="GO:0016301">
    <property type="term" value="F:kinase activity"/>
    <property type="evidence" value="ECO:0007669"/>
    <property type="project" value="UniProtKB-KW"/>
</dbReference>
<accession>A0ABT4YWT4</accession>
<keyword evidence="5" id="KW-0804">Transcription</keyword>
<dbReference type="Pfam" id="PF00294">
    <property type="entry name" value="PfkB"/>
    <property type="match status" value="1"/>
</dbReference>
<feature type="domain" description="Carbohydrate kinase PfkB" evidence="4">
    <location>
        <begin position="5"/>
        <end position="304"/>
    </location>
</feature>
<evidence type="ECO:0000259" key="4">
    <source>
        <dbReference type="Pfam" id="PF00294"/>
    </source>
</evidence>
<keyword evidence="5" id="KW-0240">DNA-directed RNA polymerase</keyword>
<keyword evidence="2" id="KW-0808">Transferase</keyword>
<dbReference type="InterPro" id="IPR029056">
    <property type="entry name" value="Ribokinase-like"/>
</dbReference>
<dbReference type="GO" id="GO:0000428">
    <property type="term" value="C:DNA-directed RNA polymerase complex"/>
    <property type="evidence" value="ECO:0007669"/>
    <property type="project" value="UniProtKB-KW"/>
</dbReference>
<dbReference type="SUPFAM" id="SSF53613">
    <property type="entry name" value="Ribokinase-like"/>
    <property type="match status" value="1"/>
</dbReference>
<comment type="caution">
    <text evidence="5">The sequence shown here is derived from an EMBL/GenBank/DDBJ whole genome shotgun (WGS) entry which is preliminary data.</text>
</comment>
<evidence type="ECO:0000313" key="5">
    <source>
        <dbReference type="EMBL" id="MDB1126035.1"/>
    </source>
</evidence>
<name>A0ABT4YWT4_9VIBR</name>
<dbReference type="InterPro" id="IPR002173">
    <property type="entry name" value="Carboh/pur_kinase_PfkB_CS"/>
</dbReference>
<evidence type="ECO:0000256" key="3">
    <source>
        <dbReference type="ARBA" id="ARBA00022777"/>
    </source>
</evidence>
<evidence type="ECO:0000256" key="2">
    <source>
        <dbReference type="ARBA" id="ARBA00022679"/>
    </source>
</evidence>
<organism evidence="5 6">
    <name type="scientific">Vibrio algarum</name>
    <dbReference type="NCBI Taxonomy" id="3020714"/>
    <lineage>
        <taxon>Bacteria</taxon>
        <taxon>Pseudomonadati</taxon>
        <taxon>Pseudomonadota</taxon>
        <taxon>Gammaproteobacteria</taxon>
        <taxon>Vibrionales</taxon>
        <taxon>Vibrionaceae</taxon>
        <taxon>Vibrio</taxon>
    </lineage>
</organism>
<dbReference type="InterPro" id="IPR011611">
    <property type="entry name" value="PfkB_dom"/>
</dbReference>
<dbReference type="PANTHER" id="PTHR43085:SF15">
    <property type="entry name" value="2-DEHYDRO-3-DEOXYGLUCONOKINASE"/>
    <property type="match status" value="1"/>
</dbReference>